<feature type="compositionally biased region" description="Polar residues" evidence="1">
    <location>
        <begin position="348"/>
        <end position="371"/>
    </location>
</feature>
<dbReference type="OMA" id="REWQVVC"/>
<dbReference type="AlphaFoldDB" id="A0A834YM97"/>
<evidence type="ECO:0000313" key="3">
    <source>
        <dbReference type="Proteomes" id="UP000655225"/>
    </source>
</evidence>
<dbReference type="PANTHER" id="PTHR33318">
    <property type="entry name" value="ASPARTYL/GLUTAMYL-TRNA(ASN/GLN) AMIDOTRANSFERASE SUBUNIT"/>
    <property type="match status" value="1"/>
</dbReference>
<feature type="compositionally biased region" description="Polar residues" evidence="1">
    <location>
        <begin position="289"/>
        <end position="324"/>
    </location>
</feature>
<dbReference type="PANTHER" id="PTHR33318:SF4">
    <property type="entry name" value="OS04G0511700 PROTEIN"/>
    <property type="match status" value="1"/>
</dbReference>
<gene>
    <name evidence="2" type="ORF">HHK36_026932</name>
</gene>
<feature type="compositionally biased region" description="Polar residues" evidence="1">
    <location>
        <begin position="137"/>
        <end position="154"/>
    </location>
</feature>
<sequence length="448" mass="50394">MGCFLACFGSSKARKRRKRVNKILPGDQRHGSIVPLQPTVTLKQESIETPISPISELRYQISLLLFFLCRDKPEEQLSFSTRKKVTFNLNVKTCKEVSGHEITDQFAEGDEKKEMGNNEEKTAKASHSPLLSEDDSITSSMGSYPSNYRYQNCRNSDDEDEGIKMEESYLDDDEEDYGDDGDDDDNDWRVDQEESSESSSLSRESRTRGFVTPTAETEVNSQMPLHGSTDGELKTLVSTRNARDRSQYVHSVLNPVENLTQWKAIKARATSPLKHQKENDDLEKEPQIPFSSEPSFKQSPFSSEPSFKQSPLSFNPNFNYSKPPNQEFAVDTSLSNWLVSSETTPITKTSTIAVGTMSSEKNTSQRSNSPRSQEDRPILGALTIEELKQFSSSSSSRRSPSRSPDDIPILGTVGSYWSHKDEAMDSSLGSSHKGRPNTTRKYREVFVK</sequence>
<name>A0A834YM97_TETSI</name>
<proteinExistence type="predicted"/>
<organism evidence="2 3">
    <name type="scientific">Tetracentron sinense</name>
    <name type="common">Spur-leaf</name>
    <dbReference type="NCBI Taxonomy" id="13715"/>
    <lineage>
        <taxon>Eukaryota</taxon>
        <taxon>Viridiplantae</taxon>
        <taxon>Streptophyta</taxon>
        <taxon>Embryophyta</taxon>
        <taxon>Tracheophyta</taxon>
        <taxon>Spermatophyta</taxon>
        <taxon>Magnoliopsida</taxon>
        <taxon>Trochodendrales</taxon>
        <taxon>Trochodendraceae</taxon>
        <taxon>Tetracentron</taxon>
    </lineage>
</organism>
<dbReference type="EMBL" id="JABCRI010000020">
    <property type="protein sequence ID" value="KAF8388266.1"/>
    <property type="molecule type" value="Genomic_DNA"/>
</dbReference>
<accession>A0A834YM97</accession>
<feature type="region of interest" description="Disordered" evidence="1">
    <location>
        <begin position="270"/>
        <end position="326"/>
    </location>
</feature>
<evidence type="ECO:0000256" key="1">
    <source>
        <dbReference type="SAM" id="MobiDB-lite"/>
    </source>
</evidence>
<dbReference type="InterPro" id="IPR039300">
    <property type="entry name" value="JASON"/>
</dbReference>
<feature type="compositionally biased region" description="Polar residues" evidence="1">
    <location>
        <begin position="214"/>
        <end position="223"/>
    </location>
</feature>
<reference evidence="2 3" key="1">
    <citation type="submission" date="2020-04" db="EMBL/GenBank/DDBJ databases">
        <title>Plant Genome Project.</title>
        <authorList>
            <person name="Zhang R.-G."/>
        </authorList>
    </citation>
    <scope>NUCLEOTIDE SEQUENCE [LARGE SCALE GENOMIC DNA]</scope>
    <source>
        <strain evidence="2">YNK0</strain>
        <tissue evidence="2">Leaf</tissue>
    </source>
</reference>
<dbReference type="Proteomes" id="UP000655225">
    <property type="component" value="Unassembled WGS sequence"/>
</dbReference>
<evidence type="ECO:0000313" key="2">
    <source>
        <dbReference type="EMBL" id="KAF8388266.1"/>
    </source>
</evidence>
<dbReference type="GO" id="GO:0007142">
    <property type="term" value="P:male meiosis II"/>
    <property type="evidence" value="ECO:0007669"/>
    <property type="project" value="InterPro"/>
</dbReference>
<feature type="compositionally biased region" description="Low complexity" evidence="1">
    <location>
        <begin position="391"/>
        <end position="402"/>
    </location>
</feature>
<feature type="region of interest" description="Disordered" evidence="1">
    <location>
        <begin position="105"/>
        <end position="246"/>
    </location>
</feature>
<feature type="compositionally biased region" description="Basic and acidic residues" evidence="1">
    <location>
        <begin position="105"/>
        <end position="123"/>
    </location>
</feature>
<feature type="region of interest" description="Disordered" evidence="1">
    <location>
        <begin position="348"/>
        <end position="448"/>
    </location>
</feature>
<keyword evidence="3" id="KW-1185">Reference proteome</keyword>
<comment type="caution">
    <text evidence="2">The sequence shown here is derived from an EMBL/GenBank/DDBJ whole genome shotgun (WGS) entry which is preliminary data.</text>
</comment>
<dbReference type="OrthoDB" id="1925835at2759"/>
<protein>
    <submittedName>
        <fullName evidence="2">Uncharacterized protein</fullName>
    </submittedName>
</protein>
<feature type="compositionally biased region" description="Acidic residues" evidence="1">
    <location>
        <begin position="168"/>
        <end position="186"/>
    </location>
</feature>